<keyword evidence="4 6" id="KW-0732">Signal</keyword>
<evidence type="ECO:0000256" key="3">
    <source>
        <dbReference type="ARBA" id="ARBA00022525"/>
    </source>
</evidence>
<dbReference type="GO" id="GO:0032367">
    <property type="term" value="P:intracellular cholesterol transport"/>
    <property type="evidence" value="ECO:0007669"/>
    <property type="project" value="InterPro"/>
</dbReference>
<accession>A0AAV2I8R2</accession>
<dbReference type="InterPro" id="IPR014756">
    <property type="entry name" value="Ig_E-set"/>
</dbReference>
<evidence type="ECO:0000256" key="4">
    <source>
        <dbReference type="ARBA" id="ARBA00022729"/>
    </source>
</evidence>
<dbReference type="Proteomes" id="UP001497497">
    <property type="component" value="Unassembled WGS sequence"/>
</dbReference>
<feature type="chain" id="PRO_5043830750" description="MD-2-related lipid-recognition domain-containing protein" evidence="6">
    <location>
        <begin position="17"/>
        <end position="155"/>
    </location>
</feature>
<comment type="subcellular location">
    <subcellularLocation>
        <location evidence="1">Secreted</location>
    </subcellularLocation>
</comment>
<evidence type="ECO:0000313" key="8">
    <source>
        <dbReference type="EMBL" id="CAL1541848.1"/>
    </source>
</evidence>
<evidence type="ECO:0000256" key="2">
    <source>
        <dbReference type="ARBA" id="ARBA00006370"/>
    </source>
</evidence>
<comment type="similarity">
    <text evidence="2">Belongs to the NPC2 family.</text>
</comment>
<dbReference type="PANTHER" id="PTHR11306:SF68">
    <property type="entry name" value="NPC INTRACELLULAR CHOLESTEROL TRANSPORTER 2"/>
    <property type="match status" value="1"/>
</dbReference>
<dbReference type="Gene3D" id="2.60.40.770">
    <property type="match status" value="1"/>
</dbReference>
<evidence type="ECO:0000256" key="5">
    <source>
        <dbReference type="ARBA" id="ARBA00023157"/>
    </source>
</evidence>
<dbReference type="CDD" id="cd00916">
    <property type="entry name" value="Npc2_like"/>
    <property type="match status" value="1"/>
</dbReference>
<dbReference type="InterPro" id="IPR033916">
    <property type="entry name" value="ML_Npc2-like"/>
</dbReference>
<dbReference type="EMBL" id="CAXITT010000454">
    <property type="protein sequence ID" value="CAL1541848.1"/>
    <property type="molecule type" value="Genomic_DNA"/>
</dbReference>
<feature type="signal peptide" evidence="6">
    <location>
        <begin position="1"/>
        <end position="16"/>
    </location>
</feature>
<dbReference type="InterPro" id="IPR039670">
    <property type="entry name" value="NPC2-like"/>
</dbReference>
<dbReference type="SUPFAM" id="SSF81296">
    <property type="entry name" value="E set domains"/>
    <property type="match status" value="1"/>
</dbReference>
<organism evidence="8 9">
    <name type="scientific">Lymnaea stagnalis</name>
    <name type="common">Great pond snail</name>
    <name type="synonym">Helix stagnalis</name>
    <dbReference type="NCBI Taxonomy" id="6523"/>
    <lineage>
        <taxon>Eukaryota</taxon>
        <taxon>Metazoa</taxon>
        <taxon>Spiralia</taxon>
        <taxon>Lophotrochozoa</taxon>
        <taxon>Mollusca</taxon>
        <taxon>Gastropoda</taxon>
        <taxon>Heterobranchia</taxon>
        <taxon>Euthyneura</taxon>
        <taxon>Panpulmonata</taxon>
        <taxon>Hygrophila</taxon>
        <taxon>Lymnaeoidea</taxon>
        <taxon>Lymnaeidae</taxon>
        <taxon>Lymnaea</taxon>
    </lineage>
</organism>
<gene>
    <name evidence="8" type="ORF">GSLYS_00015454001</name>
</gene>
<evidence type="ECO:0000256" key="1">
    <source>
        <dbReference type="ARBA" id="ARBA00004613"/>
    </source>
</evidence>
<keyword evidence="3" id="KW-0964">Secreted</keyword>
<name>A0AAV2I8R2_LYMST</name>
<comment type="caution">
    <text evidence="8">The sequence shown here is derived from an EMBL/GenBank/DDBJ whole genome shotgun (WGS) entry which is preliminary data.</text>
</comment>
<dbReference type="FunFam" id="2.60.40.770:FF:000001">
    <property type="entry name" value="NPC intracellular cholesterol transporter 2"/>
    <property type="match status" value="1"/>
</dbReference>
<dbReference type="GO" id="GO:0032934">
    <property type="term" value="F:sterol binding"/>
    <property type="evidence" value="ECO:0007669"/>
    <property type="project" value="InterPro"/>
</dbReference>
<sequence length="155" mass="16535">MESFVWFVTLLALASAEKIAFKPCPGDNLGQATSVELSPCPSQPCTFSHGSTVTVVIEFTAVNDSTVLDSRVYGIVETVPVEFPLPNGDGCKDSGIACPLVKGQSYKYTSSFPVLNTYPVISLVVMWKLQAISGNLVCFTFPLSITRSSDTSVVG</sequence>
<keyword evidence="9" id="KW-1185">Reference proteome</keyword>
<feature type="domain" description="MD-2-related lipid-recognition" evidence="7">
    <location>
        <begin position="21"/>
        <end position="143"/>
    </location>
</feature>
<reference evidence="8 9" key="1">
    <citation type="submission" date="2024-04" db="EMBL/GenBank/DDBJ databases">
        <authorList>
            <consortium name="Genoscope - CEA"/>
            <person name="William W."/>
        </authorList>
    </citation>
    <scope>NUCLEOTIDE SEQUENCE [LARGE SCALE GENOMIC DNA]</scope>
</reference>
<evidence type="ECO:0000313" key="9">
    <source>
        <dbReference type="Proteomes" id="UP001497497"/>
    </source>
</evidence>
<protein>
    <recommendedName>
        <fullName evidence="7">MD-2-related lipid-recognition domain-containing protein</fullName>
    </recommendedName>
</protein>
<dbReference type="SMART" id="SM00737">
    <property type="entry name" value="ML"/>
    <property type="match status" value="1"/>
</dbReference>
<dbReference type="Pfam" id="PF02221">
    <property type="entry name" value="E1_DerP2_DerF2"/>
    <property type="match status" value="1"/>
</dbReference>
<dbReference type="AlphaFoldDB" id="A0AAV2I8R2"/>
<dbReference type="InterPro" id="IPR003172">
    <property type="entry name" value="ML_dom"/>
</dbReference>
<dbReference type="GO" id="GO:0005576">
    <property type="term" value="C:extracellular region"/>
    <property type="evidence" value="ECO:0007669"/>
    <property type="project" value="UniProtKB-SubCell"/>
</dbReference>
<evidence type="ECO:0000259" key="7">
    <source>
        <dbReference type="SMART" id="SM00737"/>
    </source>
</evidence>
<keyword evidence="5" id="KW-1015">Disulfide bond</keyword>
<proteinExistence type="inferred from homology"/>
<evidence type="ECO:0000256" key="6">
    <source>
        <dbReference type="SAM" id="SignalP"/>
    </source>
</evidence>
<dbReference type="PANTHER" id="PTHR11306">
    <property type="entry name" value="NIEMANN PICK TYPE C2 PROTEIN NPC2-RELATED"/>
    <property type="match status" value="1"/>
</dbReference>